<feature type="domain" description="Lysozyme inhibitor LprI-like N-terminal" evidence="1">
    <location>
        <begin position="47"/>
        <end position="122"/>
    </location>
</feature>
<evidence type="ECO:0000259" key="1">
    <source>
        <dbReference type="Pfam" id="PF07007"/>
    </source>
</evidence>
<dbReference type="GO" id="GO:0005576">
    <property type="term" value="C:extracellular region"/>
    <property type="evidence" value="ECO:0007669"/>
    <property type="project" value="TreeGrafter"/>
</dbReference>
<dbReference type="InterPro" id="IPR052755">
    <property type="entry name" value="Lysozyme_Inhibitor_LprI"/>
</dbReference>
<name>A0A1A6C787_9GAMM</name>
<organism evidence="2 3">
    <name type="scientific">Acidihalobacter prosperus</name>
    <dbReference type="NCBI Taxonomy" id="160660"/>
    <lineage>
        <taxon>Bacteria</taxon>
        <taxon>Pseudomonadati</taxon>
        <taxon>Pseudomonadota</taxon>
        <taxon>Gammaproteobacteria</taxon>
        <taxon>Chromatiales</taxon>
        <taxon>Ectothiorhodospiraceae</taxon>
        <taxon>Acidihalobacter</taxon>
    </lineage>
</organism>
<comment type="caution">
    <text evidence="2">The sequence shown here is derived from an EMBL/GenBank/DDBJ whole genome shotgun (WGS) entry which is preliminary data.</text>
</comment>
<dbReference type="PANTHER" id="PTHR37549:SF1">
    <property type="entry name" value="LIPOPROTEIN LPRI"/>
    <property type="match status" value="1"/>
</dbReference>
<dbReference type="Gene3D" id="1.20.1270.180">
    <property type="match status" value="1"/>
</dbReference>
<dbReference type="Pfam" id="PF07007">
    <property type="entry name" value="LprI"/>
    <property type="match status" value="1"/>
</dbReference>
<gene>
    <name evidence="2" type="ORF">Thpro_020144</name>
</gene>
<accession>A0A1A6C787</accession>
<reference evidence="2 3" key="1">
    <citation type="journal article" date="2014" name="Genome Announc.">
        <title>Draft Genome Sequence of the Iron-Oxidizing, Acidophilic, and Halotolerant 'Thiobacillus prosperus' Type Strain DSM 5130.</title>
        <authorList>
            <person name="Ossandon F.J."/>
            <person name="Cardenas J.P."/>
            <person name="Corbett M."/>
            <person name="Quatrini R."/>
            <person name="Holmes D.S."/>
            <person name="Watkin E."/>
        </authorList>
    </citation>
    <scope>NUCLEOTIDE SEQUENCE [LARGE SCALE GENOMIC DNA]</scope>
    <source>
        <strain evidence="2 3">DSM 5130</strain>
    </source>
</reference>
<dbReference type="EMBL" id="JQSG02000001">
    <property type="protein sequence ID" value="OBS10428.1"/>
    <property type="molecule type" value="Genomic_DNA"/>
</dbReference>
<evidence type="ECO:0000313" key="3">
    <source>
        <dbReference type="Proteomes" id="UP000029273"/>
    </source>
</evidence>
<proteinExistence type="predicted"/>
<dbReference type="PANTHER" id="PTHR37549">
    <property type="entry name" value="LIPOPROTEIN LPRI"/>
    <property type="match status" value="1"/>
</dbReference>
<dbReference type="InterPro" id="IPR009739">
    <property type="entry name" value="LprI-like_N"/>
</dbReference>
<keyword evidence="3" id="KW-1185">Reference proteome</keyword>
<evidence type="ECO:0000313" key="2">
    <source>
        <dbReference type="EMBL" id="OBS10428.1"/>
    </source>
</evidence>
<protein>
    <recommendedName>
        <fullName evidence="1">Lysozyme inhibitor LprI-like N-terminal domain-containing protein</fullName>
    </recommendedName>
</protein>
<dbReference type="Proteomes" id="UP000029273">
    <property type="component" value="Unassembled WGS sequence"/>
</dbReference>
<dbReference type="AlphaFoldDB" id="A0A1A6C787"/>
<sequence length="370" mass="42203">MHKWATRIRHRDGVKEMNGIFKRALMMGLCSVGFTWLSAAHAASFDCAKARTQVEKLICADPFISKLDGQLGKVYDKDIAKANPEQKQRLVSDERYWLKNMRDRCTTQACLKQAYRQRLAELKAFDGVQSSKRKILGHYVAQRVPLSASVFVPIAPVCRTLVANFNQFRDIPFESNDPRFSAKYPQFRSVWKPISWNQKLAERVYTGCISDACMKKGGGAAWHYWLKYTKPLREAGKPLLWRARVDLLGNGHREILIRLTHIFGPKMVNGKEVLVPPSNPYSRYFDSLIYMLPSPYPAVAKIFNDGPMSGLEYPVTNIIQDVGDKATQYLALAWSRRQAGIGVSNFELSQGPFPYGFQPLCDIRWISDRK</sequence>